<dbReference type="PROSITE" id="PS50053">
    <property type="entry name" value="UBIQUITIN_2"/>
    <property type="match status" value="1"/>
</dbReference>
<feature type="compositionally biased region" description="Low complexity" evidence="1">
    <location>
        <begin position="126"/>
        <end position="142"/>
    </location>
</feature>
<dbReference type="InterPro" id="IPR022617">
    <property type="entry name" value="Rad60/SUMO-like_dom"/>
</dbReference>
<dbReference type="CDD" id="cd01763">
    <property type="entry name" value="Ubl_SUMO_like"/>
    <property type="match status" value="1"/>
</dbReference>
<evidence type="ECO:0000256" key="1">
    <source>
        <dbReference type="SAM" id="MobiDB-lite"/>
    </source>
</evidence>
<dbReference type="InterPro" id="IPR000626">
    <property type="entry name" value="Ubiquitin-like_dom"/>
</dbReference>
<feature type="compositionally biased region" description="Basic residues" evidence="1">
    <location>
        <begin position="100"/>
        <end position="110"/>
    </location>
</feature>
<dbReference type="AlphaFoldDB" id="A0A2T2N4K8"/>
<dbReference type="InterPro" id="IPR029071">
    <property type="entry name" value="Ubiquitin-like_domsf"/>
</dbReference>
<accession>A0A2T2N4K8</accession>
<evidence type="ECO:0000313" key="3">
    <source>
        <dbReference type="EMBL" id="PSN60382.1"/>
    </source>
</evidence>
<dbReference type="OrthoDB" id="3365399at2759"/>
<dbReference type="Proteomes" id="UP000240883">
    <property type="component" value="Unassembled WGS sequence"/>
</dbReference>
<feature type="region of interest" description="Disordered" evidence="1">
    <location>
        <begin position="323"/>
        <end position="346"/>
    </location>
</feature>
<reference evidence="3 4" key="1">
    <citation type="journal article" date="2018" name="Front. Microbiol.">
        <title>Genome-Wide Analysis of Corynespora cassiicola Leaf Fall Disease Putative Effectors.</title>
        <authorList>
            <person name="Lopez D."/>
            <person name="Ribeiro S."/>
            <person name="Label P."/>
            <person name="Fumanal B."/>
            <person name="Venisse J.S."/>
            <person name="Kohler A."/>
            <person name="de Oliveira R.R."/>
            <person name="Labutti K."/>
            <person name="Lipzen A."/>
            <person name="Lail K."/>
            <person name="Bauer D."/>
            <person name="Ohm R.A."/>
            <person name="Barry K.W."/>
            <person name="Spatafora J."/>
            <person name="Grigoriev I.V."/>
            <person name="Martin F.M."/>
            <person name="Pujade-Renaud V."/>
        </authorList>
    </citation>
    <scope>NUCLEOTIDE SEQUENCE [LARGE SCALE GENOMIC DNA]</scope>
    <source>
        <strain evidence="3 4">Philippines</strain>
    </source>
</reference>
<feature type="region of interest" description="Disordered" evidence="1">
    <location>
        <begin position="1"/>
        <end position="178"/>
    </location>
</feature>
<dbReference type="SUPFAM" id="SSF54236">
    <property type="entry name" value="Ubiquitin-like"/>
    <property type="match status" value="1"/>
</dbReference>
<organism evidence="3 4">
    <name type="scientific">Corynespora cassiicola Philippines</name>
    <dbReference type="NCBI Taxonomy" id="1448308"/>
    <lineage>
        <taxon>Eukaryota</taxon>
        <taxon>Fungi</taxon>
        <taxon>Dikarya</taxon>
        <taxon>Ascomycota</taxon>
        <taxon>Pezizomycotina</taxon>
        <taxon>Dothideomycetes</taxon>
        <taxon>Pleosporomycetidae</taxon>
        <taxon>Pleosporales</taxon>
        <taxon>Corynesporascaceae</taxon>
        <taxon>Corynespora</taxon>
    </lineage>
</organism>
<name>A0A2T2N4K8_CORCC</name>
<dbReference type="SMART" id="SM00213">
    <property type="entry name" value="UBQ"/>
    <property type="match status" value="1"/>
</dbReference>
<dbReference type="Pfam" id="PF11976">
    <property type="entry name" value="Rad60-SLD"/>
    <property type="match status" value="1"/>
</dbReference>
<dbReference type="EMBL" id="KZ678149">
    <property type="protein sequence ID" value="PSN60382.1"/>
    <property type="molecule type" value="Genomic_DNA"/>
</dbReference>
<feature type="compositionally biased region" description="Basic and acidic residues" evidence="1">
    <location>
        <begin position="49"/>
        <end position="90"/>
    </location>
</feature>
<evidence type="ECO:0000313" key="4">
    <source>
        <dbReference type="Proteomes" id="UP000240883"/>
    </source>
</evidence>
<evidence type="ECO:0000259" key="2">
    <source>
        <dbReference type="PROSITE" id="PS50053"/>
    </source>
</evidence>
<gene>
    <name evidence="3" type="ORF">BS50DRAFT_614100</name>
</gene>
<proteinExistence type="predicted"/>
<keyword evidence="4" id="KW-1185">Reference proteome</keyword>
<sequence length="427" mass="48084">MTDPTSSSAAPPKKRSFFKKAAWQSTKTEDEKQPDLFSHSSEYTDIVAEETRRKNEEKRKAEAARRHREEVEEVERKRRKISIEHDELKANGKGPGSASRTRRTASRARSKTPLSPIESGPSDTLTSRYDSLTKSSSSLDSLPQKESNIIELGSDSDDDSLYKAPRAPSDELEEVEDPELAALTARARERAAKRAQTSAAAAKAPSSAKEGVVVELLIDSFIENTKPLLVKIRSGTTMETARDAWTGRQGFSPDVASSVFLTWNMKKLFGSTRIDRLGLHVDENGTVTVDGDSNIYDEENLPKIFLEAWTEDLYKQRQRELAEEATSKKRAVEPSPVIEEEPPIEEKEPEAQRFRIFLKSNRGKEEFKIAVHPHTTFAHIAHAYRLSYKIPDNEPLTLFFDGERLKPLDTVADAEIEDQDTIEVHFK</sequence>
<dbReference type="Gene3D" id="3.10.20.90">
    <property type="entry name" value="Phosphatidylinositol 3-kinase Catalytic Subunit, Chain A, domain 1"/>
    <property type="match status" value="1"/>
</dbReference>
<protein>
    <recommendedName>
        <fullName evidence="2">Ubiquitin-like domain-containing protein</fullName>
    </recommendedName>
</protein>
<feature type="compositionally biased region" description="Basic and acidic residues" evidence="1">
    <location>
        <begin position="323"/>
        <end position="332"/>
    </location>
</feature>
<feature type="domain" description="Ubiquitin-like" evidence="2">
    <location>
        <begin position="354"/>
        <end position="427"/>
    </location>
</feature>